<feature type="transmembrane region" description="Helical" evidence="1">
    <location>
        <begin position="194"/>
        <end position="218"/>
    </location>
</feature>
<dbReference type="NCBIfam" id="TIGR02046">
    <property type="entry name" value="sdhC_b558_fam"/>
    <property type="match status" value="1"/>
</dbReference>
<feature type="transmembrane region" description="Helical" evidence="1">
    <location>
        <begin position="16"/>
        <end position="40"/>
    </location>
</feature>
<evidence type="ECO:0000313" key="3">
    <source>
        <dbReference type="Proteomes" id="UP001598019"/>
    </source>
</evidence>
<comment type="caution">
    <text evidence="2">The sequence shown here is derived from an EMBL/GenBank/DDBJ whole genome shotgun (WGS) entry which is preliminary data.</text>
</comment>
<evidence type="ECO:0000256" key="1">
    <source>
        <dbReference type="SAM" id="Phobius"/>
    </source>
</evidence>
<keyword evidence="1" id="KW-0472">Membrane</keyword>
<keyword evidence="1" id="KW-0812">Transmembrane</keyword>
<name>A0ABW6DJR9_9BACT</name>
<protein>
    <submittedName>
        <fullName evidence="2">Succinate dehydrogenase cytochrome b subunit</fullName>
    </submittedName>
</protein>
<proteinExistence type="predicted"/>
<sequence length="222" mass="24893">MAWLAKSLNSSLGKKLLMAITGLFLISFLLVHCSLNALIFLNDGGKAFNEGAEFMGTNPIIRTMEIVLFAGLLLHIYDGLRLWFENKSKRPVAYAKVDGAANSKWYSRSMGLLGTLLLLFLILHLKHFWYFSRLTNDLTPSHTLYNEMQSVFNNPVVVVVYVLGCISLGYHLLHGFSSAFQSIGWNHPKYTPTIKTIGTIFSIVIPAAFAAMPIAFYFHLIQ</sequence>
<dbReference type="InterPro" id="IPR011138">
    <property type="entry name" value="Cytochrome_b-558"/>
</dbReference>
<dbReference type="EMBL" id="JBBKXX010000003">
    <property type="protein sequence ID" value="MFD3408753.1"/>
    <property type="molecule type" value="Genomic_DNA"/>
</dbReference>
<dbReference type="Proteomes" id="UP001598019">
    <property type="component" value="Unassembled WGS sequence"/>
</dbReference>
<feature type="transmembrane region" description="Helical" evidence="1">
    <location>
        <begin position="151"/>
        <end position="173"/>
    </location>
</feature>
<organism evidence="2 3">
    <name type="scientific">Aquirufa esocilacus</name>
    <dbReference type="NCBI Taxonomy" id="3096513"/>
    <lineage>
        <taxon>Bacteria</taxon>
        <taxon>Pseudomonadati</taxon>
        <taxon>Bacteroidota</taxon>
        <taxon>Cytophagia</taxon>
        <taxon>Cytophagales</taxon>
        <taxon>Flectobacillaceae</taxon>
        <taxon>Aquirufa</taxon>
    </lineage>
</organism>
<feature type="transmembrane region" description="Helical" evidence="1">
    <location>
        <begin position="112"/>
        <end position="131"/>
    </location>
</feature>
<dbReference type="CDD" id="cd03498">
    <property type="entry name" value="SQR_TypeB_2_TM"/>
    <property type="match status" value="1"/>
</dbReference>
<accession>A0ABW6DJR9</accession>
<gene>
    <name evidence="2" type="ORF">SKC37_08810</name>
</gene>
<keyword evidence="3" id="KW-1185">Reference proteome</keyword>
<feature type="transmembrane region" description="Helical" evidence="1">
    <location>
        <begin position="60"/>
        <end position="80"/>
    </location>
</feature>
<reference evidence="2 3" key="1">
    <citation type="submission" date="2024-03" db="EMBL/GenBank/DDBJ databases">
        <title>Aquirufa genome sequencing.</title>
        <authorList>
            <person name="Pitt A."/>
            <person name="Hahn M.W."/>
        </authorList>
    </citation>
    <scope>NUCLEOTIDE SEQUENCE [LARGE SCALE GENOMIC DNA]</scope>
    <source>
        <strain evidence="2 3">HETE-83D</strain>
    </source>
</reference>
<keyword evidence="1" id="KW-1133">Transmembrane helix</keyword>
<dbReference type="InterPro" id="IPR034804">
    <property type="entry name" value="SQR/QFR_C/D"/>
</dbReference>
<dbReference type="RefSeq" id="WP_377981130.1">
    <property type="nucleotide sequence ID" value="NZ_JBBKXX010000003.1"/>
</dbReference>
<evidence type="ECO:0000313" key="2">
    <source>
        <dbReference type="EMBL" id="MFD3408753.1"/>
    </source>
</evidence>
<dbReference type="SUPFAM" id="SSF81343">
    <property type="entry name" value="Fumarate reductase respiratory complex transmembrane subunits"/>
    <property type="match status" value="1"/>
</dbReference>
<dbReference type="Gene3D" id="1.20.1300.10">
    <property type="entry name" value="Fumarate reductase/succinate dehydrogenase, transmembrane subunit"/>
    <property type="match status" value="1"/>
</dbReference>